<dbReference type="EnsemblMetazoa" id="CLYHEMT016555.1">
    <property type="protein sequence ID" value="CLYHEMP016555.1"/>
    <property type="gene ID" value="CLYHEMG016555"/>
</dbReference>
<dbReference type="RefSeq" id="XP_066927601.1">
    <property type="nucleotide sequence ID" value="XM_067071500.1"/>
</dbReference>
<keyword evidence="2" id="KW-1185">Reference proteome</keyword>
<organism evidence="1 2">
    <name type="scientific">Clytia hemisphaerica</name>
    <dbReference type="NCBI Taxonomy" id="252671"/>
    <lineage>
        <taxon>Eukaryota</taxon>
        <taxon>Metazoa</taxon>
        <taxon>Cnidaria</taxon>
        <taxon>Hydrozoa</taxon>
        <taxon>Hydroidolina</taxon>
        <taxon>Leptothecata</taxon>
        <taxon>Obeliida</taxon>
        <taxon>Clytiidae</taxon>
        <taxon>Clytia</taxon>
    </lineage>
</organism>
<accession>A0A7M5X2D6</accession>
<dbReference type="AlphaFoldDB" id="A0A7M5X2D6"/>
<dbReference type="Proteomes" id="UP000594262">
    <property type="component" value="Unplaced"/>
</dbReference>
<proteinExistence type="predicted"/>
<name>A0A7M5X2D6_9CNID</name>
<evidence type="ECO:0000313" key="2">
    <source>
        <dbReference type="Proteomes" id="UP000594262"/>
    </source>
</evidence>
<evidence type="ECO:0000313" key="1">
    <source>
        <dbReference type="EnsemblMetazoa" id="CLYHEMP016555.1"/>
    </source>
</evidence>
<sequence>MEEIERNLLNLKPKSIDTTKCTPRKSLYEQIMRTSQERLSHQNTQFNMGNGQTFTDPIKAAEYLLEREYGDTFLYGPDSHETIFIPPEFVSNQYSKESPVLQDDIEQTLNDTLQNLKVNSPNHWFTKELDAFCKIPLIQTADGKHNILNRRQFDNWVLNVKIRYLIMQESKLETLNIPSATSDFKTFVQACEDFLAKSNPQSETRSAIKQKKNTRSQIKEIIEKYPPKDPVMRWFFELELSDRGEDAERSFFEKLLSLKNKKCAEDLVILQSMIFLTDVGDKKHQEFDSLIFSWSRKLIIGIEVKTRLTNKRPFEQLQKYHSIFEEKLGDQLGPGWTFYPAIYVESDQFLWQNRHYIHSNDTDVEKWLSSIMERYPISPSIVPLQHPLKQLKKIIQIIVFTIYVSKKDQLRPITSSCWTDYVCDVIDSLSSSQNIVFYSQNQFPVLASNDPSYNKLVILGGFGTGKSFLLQEKAILLSKDEKYKGRILYMVCGHIQYDKCPSLLYFDRKRVLEPYGIVVRRFCDFPLFYQVNDSRDKFNAIFLDESNDIDLACHSWTWQNREVCWVAPEGKNQWAKHERKKEELLGGLDILSMLEEEKETRTAHDKLGDQLNHFQHIQLAVNLRNSKEIAKKAKEIGEELFFIFPAGLKGPPSIFPSSSSPVYIESVEKAIIALRTKSTTKGILIIGQDVPKPKSDYQVKLYYNGKNDFEPNEDPIKWLLDGNILITSASKLHGFDWPCIIIVRQIDGLKEGEAIELHESNLIMRCTTSLYIVEQNEDYLVTLDETMQVLKPSKEDDANEIFIKSHIKEFVSKRHMNLIYSSEKRWFQRLLKSLKKKIEKLPERNKYSQEGTSDLLISFLKLVFKDHFHKQRYIYFKGIDGESFLMISNQISVITYYEFRRNHQNITLIESIFKMLKKPRNRDIIIKHSPREDLFKKYLDLEWLLKVFDKGMNLLKLLEKESTENIKRKNELLGRYLMVKTALPHFKLAYPFDQLDKQLAYRVTIEKINAEINIIEQCVDIDSPPNQELDRENLKKFYNRKLMELLSLVEDLHDKFDRKRTRQENIAIRRVKDRLVLLSESTEINDLDEFFQDDRNTAPFQLIITKLIRTSNKDFQELFEEAFDHPCMANELPKH</sequence>
<reference evidence="1" key="1">
    <citation type="submission" date="2021-01" db="UniProtKB">
        <authorList>
            <consortium name="EnsemblMetazoa"/>
        </authorList>
    </citation>
    <scope>IDENTIFICATION</scope>
</reference>
<protein>
    <submittedName>
        <fullName evidence="1">Uncharacterized protein</fullName>
    </submittedName>
</protein>
<dbReference type="GeneID" id="136815060"/>